<proteinExistence type="predicted"/>
<evidence type="ECO:0000313" key="2">
    <source>
        <dbReference type="EMBL" id="KAJ4377987.1"/>
    </source>
</evidence>
<dbReference type="EMBL" id="JAPEUY010000001">
    <property type="protein sequence ID" value="KAJ4377987.1"/>
    <property type="molecule type" value="Genomic_DNA"/>
</dbReference>
<organism evidence="2 3">
    <name type="scientific">Neocucurbitaria cava</name>
    <dbReference type="NCBI Taxonomy" id="798079"/>
    <lineage>
        <taxon>Eukaryota</taxon>
        <taxon>Fungi</taxon>
        <taxon>Dikarya</taxon>
        <taxon>Ascomycota</taxon>
        <taxon>Pezizomycotina</taxon>
        <taxon>Dothideomycetes</taxon>
        <taxon>Pleosporomycetidae</taxon>
        <taxon>Pleosporales</taxon>
        <taxon>Pleosporineae</taxon>
        <taxon>Cucurbitariaceae</taxon>
        <taxon>Neocucurbitaria</taxon>
    </lineage>
</organism>
<feature type="region of interest" description="Disordered" evidence="1">
    <location>
        <begin position="1"/>
        <end position="57"/>
    </location>
</feature>
<sequence>MSQPTSPPTAMRGQINTDDALLDKPSQARPSNSLEGTARVDGRMSTSRHADLSSPSKAQRTLLSLPAEIRLEIYSYLLPPLATPSEGEALHATCRQTKAEIESESAKRVENHLRVRIGPLPKNDPLHPIVYPIPATIEVGRKPSSMVFNLPIPSLEERKFTDSLASPGPDMPPLSDFHSVSLTYRLLDALPAYINEVTLSYGYHERHINIIWCVQVVTRFVDYFLSNRIIVERKDLNLRKFDVILHRDFRTCVY</sequence>
<protein>
    <submittedName>
        <fullName evidence="2">Uncharacterized protein</fullName>
    </submittedName>
</protein>
<keyword evidence="3" id="KW-1185">Reference proteome</keyword>
<dbReference type="Proteomes" id="UP001140560">
    <property type="component" value="Unassembled WGS sequence"/>
</dbReference>
<dbReference type="OrthoDB" id="3801219at2759"/>
<dbReference type="AlphaFoldDB" id="A0A9W8YKJ8"/>
<comment type="caution">
    <text evidence="2">The sequence shown here is derived from an EMBL/GenBank/DDBJ whole genome shotgun (WGS) entry which is preliminary data.</text>
</comment>
<evidence type="ECO:0000256" key="1">
    <source>
        <dbReference type="SAM" id="MobiDB-lite"/>
    </source>
</evidence>
<reference evidence="2" key="1">
    <citation type="submission" date="2022-10" db="EMBL/GenBank/DDBJ databases">
        <title>Tapping the CABI collections for fungal endophytes: first genome assemblies for Collariella, Neodidymelliopsis, Ascochyta clinopodiicola, Didymella pomorum, Didymosphaeria variabile, Neocosmospora piperis and Neocucurbitaria cava.</title>
        <authorList>
            <person name="Hill R."/>
        </authorList>
    </citation>
    <scope>NUCLEOTIDE SEQUENCE</scope>
    <source>
        <strain evidence="2">IMI 356814</strain>
    </source>
</reference>
<name>A0A9W8YKJ8_9PLEO</name>
<accession>A0A9W8YKJ8</accession>
<evidence type="ECO:0000313" key="3">
    <source>
        <dbReference type="Proteomes" id="UP001140560"/>
    </source>
</evidence>
<gene>
    <name evidence="2" type="ORF">N0V83_000817</name>
</gene>